<feature type="domain" description="M23ase beta-sheet core" evidence="4">
    <location>
        <begin position="374"/>
        <end position="469"/>
    </location>
</feature>
<keyword evidence="3" id="KW-1133">Transmembrane helix</keyword>
<gene>
    <name evidence="6" type="ORF">E2L08_01465</name>
</gene>
<dbReference type="CDD" id="cd12797">
    <property type="entry name" value="M23_peptidase"/>
    <property type="match status" value="1"/>
</dbReference>
<dbReference type="InterPro" id="IPR045974">
    <property type="entry name" value="DUF5930"/>
</dbReference>
<sequence>MAVIGPLLAQNRCGSRTGPVVRPPTSVPEVAVENRDSKRICHVSNGTGRFGAALFRAFPERRLFLRSDTETRFVRLSPATQFFALTGSAVLVGWTIIASAVVLMDSIGSGHFRDQAAREQALYESRLNEISTERDAAIAAADAAHGRFSAALTRISAMQSELLASETRREELERGMEIAYANLRDAVIARDEARAARGELAAALAGEGDGASDLARVQEFQATIDILASALDSTAEERNAMALHADESADFAQDLVFEARLAQDRNDKIFEQLEEALSISVEPLDKMFRNAGLDTQSLLDTVRRGYSGQGGPLTPMRFSTKGEGPDPDEERANALLEKLDRMNLYRIAAEKAPFALPVQSSFRFTSGFGRRWGRMHNGTDFAGAHGTPIHTTGDGVVTFAGRQSGYGNLVKIQHEFGIETRYAHMSAIHVEKGQRVSRGDRIGAMGNTGRSTGTHLHYEVRVGGRPVNPMTYIKAAQDVF</sequence>
<comment type="caution">
    <text evidence="6">The sequence shown here is derived from an EMBL/GenBank/DDBJ whole genome shotgun (WGS) entry which is preliminary data.</text>
</comment>
<dbReference type="AlphaFoldDB" id="A0A4R6AQ57"/>
<evidence type="ECO:0000313" key="6">
    <source>
        <dbReference type="EMBL" id="TDL84166.1"/>
    </source>
</evidence>
<evidence type="ECO:0000313" key="7">
    <source>
        <dbReference type="Proteomes" id="UP000295701"/>
    </source>
</evidence>
<protein>
    <submittedName>
        <fullName evidence="6">M23 family peptidase</fullName>
    </submittedName>
</protein>
<dbReference type="InterPro" id="IPR016047">
    <property type="entry name" value="M23ase_b-sheet_dom"/>
</dbReference>
<evidence type="ECO:0000259" key="4">
    <source>
        <dbReference type="Pfam" id="PF01551"/>
    </source>
</evidence>
<keyword evidence="7" id="KW-1185">Reference proteome</keyword>
<keyword evidence="3" id="KW-0812">Transmembrane</keyword>
<dbReference type="SUPFAM" id="SSF51261">
    <property type="entry name" value="Duplicated hybrid motif"/>
    <property type="match status" value="1"/>
</dbReference>
<dbReference type="GO" id="GO:0004222">
    <property type="term" value="F:metalloendopeptidase activity"/>
    <property type="evidence" value="ECO:0007669"/>
    <property type="project" value="TreeGrafter"/>
</dbReference>
<keyword evidence="1" id="KW-0732">Signal</keyword>
<feature type="transmembrane region" description="Helical" evidence="3">
    <location>
        <begin position="82"/>
        <end position="104"/>
    </location>
</feature>
<keyword evidence="3" id="KW-0472">Membrane</keyword>
<reference evidence="6 7" key="1">
    <citation type="submission" date="2019-03" db="EMBL/GenBank/DDBJ databases">
        <title>Primorskyibacter sp. SS33 isolated from sediments.</title>
        <authorList>
            <person name="Xunke S."/>
        </authorList>
    </citation>
    <scope>NUCLEOTIDE SEQUENCE [LARGE SCALE GENOMIC DNA]</scope>
    <source>
        <strain evidence="6 7">SS33</strain>
    </source>
</reference>
<evidence type="ECO:0000256" key="3">
    <source>
        <dbReference type="SAM" id="Phobius"/>
    </source>
</evidence>
<feature type="domain" description="DUF5930" evidence="5">
    <location>
        <begin position="49"/>
        <end position="363"/>
    </location>
</feature>
<organism evidence="6 7">
    <name type="scientific">Palleronia sediminis</name>
    <dbReference type="NCBI Taxonomy" id="2547833"/>
    <lineage>
        <taxon>Bacteria</taxon>
        <taxon>Pseudomonadati</taxon>
        <taxon>Pseudomonadota</taxon>
        <taxon>Alphaproteobacteria</taxon>
        <taxon>Rhodobacterales</taxon>
        <taxon>Roseobacteraceae</taxon>
        <taxon>Palleronia</taxon>
    </lineage>
</organism>
<evidence type="ECO:0000259" key="5">
    <source>
        <dbReference type="Pfam" id="PF19353"/>
    </source>
</evidence>
<dbReference type="EMBL" id="SNAA01000001">
    <property type="protein sequence ID" value="TDL84166.1"/>
    <property type="molecule type" value="Genomic_DNA"/>
</dbReference>
<dbReference type="Pfam" id="PF01551">
    <property type="entry name" value="Peptidase_M23"/>
    <property type="match status" value="1"/>
</dbReference>
<evidence type="ECO:0000256" key="2">
    <source>
        <dbReference type="SAM" id="MobiDB-lite"/>
    </source>
</evidence>
<dbReference type="Gene3D" id="2.70.70.10">
    <property type="entry name" value="Glucose Permease (Domain IIA)"/>
    <property type="match status" value="1"/>
</dbReference>
<dbReference type="InterPro" id="IPR050570">
    <property type="entry name" value="Cell_wall_metabolism_enzyme"/>
</dbReference>
<dbReference type="Pfam" id="PF19353">
    <property type="entry name" value="DUF5930"/>
    <property type="match status" value="1"/>
</dbReference>
<dbReference type="OrthoDB" id="9805070at2"/>
<name>A0A4R6AQ57_9RHOB</name>
<dbReference type="InterPro" id="IPR011055">
    <property type="entry name" value="Dup_hybrid_motif"/>
</dbReference>
<dbReference type="Proteomes" id="UP000295701">
    <property type="component" value="Unassembled WGS sequence"/>
</dbReference>
<dbReference type="PANTHER" id="PTHR21666">
    <property type="entry name" value="PEPTIDASE-RELATED"/>
    <property type="match status" value="1"/>
</dbReference>
<proteinExistence type="predicted"/>
<dbReference type="PANTHER" id="PTHR21666:SF289">
    <property type="entry name" value="L-ALA--D-GLU ENDOPEPTIDASE"/>
    <property type="match status" value="1"/>
</dbReference>
<feature type="region of interest" description="Disordered" evidence="2">
    <location>
        <begin position="310"/>
        <end position="329"/>
    </location>
</feature>
<evidence type="ECO:0000256" key="1">
    <source>
        <dbReference type="ARBA" id="ARBA00022729"/>
    </source>
</evidence>
<accession>A0A4R6AQ57</accession>